<protein>
    <submittedName>
        <fullName evidence="2">SnoaL-like protein</fullName>
    </submittedName>
</protein>
<dbReference type="Pfam" id="PF12680">
    <property type="entry name" value="SnoaL_2"/>
    <property type="match status" value="1"/>
</dbReference>
<dbReference type="EMBL" id="VIWO01000001">
    <property type="protein sequence ID" value="TWF45212.1"/>
    <property type="molecule type" value="Genomic_DNA"/>
</dbReference>
<evidence type="ECO:0000313" key="2">
    <source>
        <dbReference type="EMBL" id="TWF45212.1"/>
    </source>
</evidence>
<dbReference type="InterPro" id="IPR037401">
    <property type="entry name" value="SnoaL-like"/>
</dbReference>
<feature type="domain" description="SnoaL-like" evidence="1">
    <location>
        <begin position="9"/>
        <end position="87"/>
    </location>
</feature>
<dbReference type="Gene3D" id="3.10.450.50">
    <property type="match status" value="1"/>
</dbReference>
<accession>A0A561Q4B6</accession>
<dbReference type="InterPro" id="IPR032710">
    <property type="entry name" value="NTF2-like_dom_sf"/>
</dbReference>
<dbReference type="AlphaFoldDB" id="A0A561Q4B6"/>
<keyword evidence="3" id="KW-1185">Reference proteome</keyword>
<comment type="caution">
    <text evidence="2">The sequence shown here is derived from an EMBL/GenBank/DDBJ whole genome shotgun (WGS) entry which is preliminary data.</text>
</comment>
<evidence type="ECO:0000313" key="3">
    <source>
        <dbReference type="Proteomes" id="UP000320811"/>
    </source>
</evidence>
<dbReference type="RefSeq" id="WP_145663544.1">
    <property type="nucleotide sequence ID" value="NZ_JABAIB010000009.1"/>
</dbReference>
<evidence type="ECO:0000259" key="1">
    <source>
        <dbReference type="Pfam" id="PF12680"/>
    </source>
</evidence>
<reference evidence="2 3" key="1">
    <citation type="submission" date="2019-06" db="EMBL/GenBank/DDBJ databases">
        <title>Sorghum-associated microbial communities from plants grown in Nebraska, USA.</title>
        <authorList>
            <person name="Schachtman D."/>
        </authorList>
    </citation>
    <scope>NUCLEOTIDE SEQUENCE [LARGE SCALE GENOMIC DNA]</scope>
    <source>
        <strain evidence="2 3">1209</strain>
    </source>
</reference>
<dbReference type="Proteomes" id="UP000320811">
    <property type="component" value="Unassembled WGS sequence"/>
</dbReference>
<name>A0A561Q4B6_9BACT</name>
<proteinExistence type="predicted"/>
<sequence>MEQLSHFGEAWVKAWNAHDLEEILSHYDDNIVFYSPVIKRINNDPSGTIRGKENLRAYFSKALVAYPDLHFELYHILEGVQSVVLFYKSINDKLSAEMMVLNEKGLVCEVRAHYK</sequence>
<gene>
    <name evidence="2" type="ORF">FHW36_1011139</name>
</gene>
<organism evidence="2 3">
    <name type="scientific">Chitinophaga polysaccharea</name>
    <dbReference type="NCBI Taxonomy" id="1293035"/>
    <lineage>
        <taxon>Bacteria</taxon>
        <taxon>Pseudomonadati</taxon>
        <taxon>Bacteroidota</taxon>
        <taxon>Chitinophagia</taxon>
        <taxon>Chitinophagales</taxon>
        <taxon>Chitinophagaceae</taxon>
        <taxon>Chitinophaga</taxon>
    </lineage>
</organism>
<dbReference type="SUPFAM" id="SSF54427">
    <property type="entry name" value="NTF2-like"/>
    <property type="match status" value="1"/>
</dbReference>
<dbReference type="OrthoDB" id="333383at2"/>